<feature type="compositionally biased region" description="Polar residues" evidence="1">
    <location>
        <begin position="1"/>
        <end position="11"/>
    </location>
</feature>
<dbReference type="RefSeq" id="WP_182252832.1">
    <property type="nucleotide sequence ID" value="NZ_CP043732.1"/>
</dbReference>
<name>A0A7D8AMG1_9MICO</name>
<reference evidence="2 3" key="1">
    <citation type="journal article" date="2020" name="Front. Microbiol.">
        <title>Design of Bacterial Strain-Specific qPCR Assays Using NGS Data and Publicly Available Resources and Its Application to Track Biocontrol Strains.</title>
        <authorList>
            <person name="Hernandez I."/>
            <person name="Sant C."/>
            <person name="Martinez R."/>
            <person name="Fernandez C."/>
        </authorList>
    </citation>
    <scope>NUCLEOTIDE SEQUENCE [LARGE SCALE GENOMIC DNA]</scope>
    <source>
        <strain evidence="2 3">B24</strain>
    </source>
</reference>
<sequence>MTEYTPTTENVRSVHAHGGAGQVTERRRAMFDRWLAAHDAEVRAGVVPEEPEWEYMTPRGFGYTEIKVANYAGQPERTFSIQQSSLATECQVWIGLDDDRAHMSVEQATRVRDALNAFLASAWLPVEQEGNTDD</sequence>
<gene>
    <name evidence="2" type="ORF">FVO59_11885</name>
</gene>
<protein>
    <submittedName>
        <fullName evidence="2">Uncharacterized protein</fullName>
    </submittedName>
</protein>
<proteinExistence type="predicted"/>
<accession>A0A7D8AMG1</accession>
<dbReference type="AlphaFoldDB" id="A0A7D8AMG1"/>
<dbReference type="EMBL" id="CP043732">
    <property type="protein sequence ID" value="QMU97828.1"/>
    <property type="molecule type" value="Genomic_DNA"/>
</dbReference>
<evidence type="ECO:0000313" key="2">
    <source>
        <dbReference type="EMBL" id="QMU97828.1"/>
    </source>
</evidence>
<feature type="region of interest" description="Disordered" evidence="1">
    <location>
        <begin position="1"/>
        <end position="22"/>
    </location>
</feature>
<evidence type="ECO:0000256" key="1">
    <source>
        <dbReference type="SAM" id="MobiDB-lite"/>
    </source>
</evidence>
<evidence type="ECO:0000313" key="3">
    <source>
        <dbReference type="Proteomes" id="UP000515708"/>
    </source>
</evidence>
<organism evidence="2 3">
    <name type="scientific">Microbacterium esteraromaticum</name>
    <dbReference type="NCBI Taxonomy" id="57043"/>
    <lineage>
        <taxon>Bacteria</taxon>
        <taxon>Bacillati</taxon>
        <taxon>Actinomycetota</taxon>
        <taxon>Actinomycetes</taxon>
        <taxon>Micrococcales</taxon>
        <taxon>Microbacteriaceae</taxon>
        <taxon>Microbacterium</taxon>
    </lineage>
</organism>
<dbReference type="Proteomes" id="UP000515708">
    <property type="component" value="Chromosome"/>
</dbReference>